<feature type="domain" description="AAA+ ATPase" evidence="5">
    <location>
        <begin position="122"/>
        <end position="254"/>
    </location>
</feature>
<keyword evidence="3 4" id="KW-0067">ATP-binding</keyword>
<dbReference type="SMART" id="SM00382">
    <property type="entry name" value="AAA"/>
    <property type="match status" value="1"/>
</dbReference>
<evidence type="ECO:0000313" key="6">
    <source>
        <dbReference type="EMBL" id="SAH82745.1"/>
    </source>
</evidence>
<dbReference type="InterPro" id="IPR003960">
    <property type="entry name" value="ATPase_AAA_CS"/>
</dbReference>
<dbReference type="Gene3D" id="3.40.50.300">
    <property type="entry name" value="P-loop containing nucleotide triphosphate hydrolases"/>
    <property type="match status" value="1"/>
</dbReference>
<dbReference type="EMBL" id="FKBS01000006">
    <property type="protein sequence ID" value="SAH82745.1"/>
    <property type="molecule type" value="Genomic_DNA"/>
</dbReference>
<dbReference type="RefSeq" id="WP_082887026.1">
    <property type="nucleotide sequence ID" value="NZ_FKBS01000006.1"/>
</dbReference>
<proteinExistence type="inferred from homology"/>
<dbReference type="AlphaFoldDB" id="A0A157KE54"/>
<evidence type="ECO:0000259" key="5">
    <source>
        <dbReference type="SMART" id="SM00382"/>
    </source>
</evidence>
<sequence>MAQADTLVALVKAASSGDQPSFRKSTEALIQEERGKGHRILADRLEKALRAPAHQPTLFQPSAAATRPAQTGGIAQKDLIAELTPERSLESLVLNDSIRGQLREVVEEQHRAELLHAHGLSPRHRILLAGAPGNGKTSVAEALAFELMVPLIVVHYESLIGSYLGETSIRLKALLDYARTRRCVLFFDEFETLGKERGDTHETGEIKRVVSSLLLQLDDLPDYVVVVAASNHPELLDRAVWRRFQVRLELPLPTRAQLTAFVASISERSKVNFGLANETVAKRLLGLSFSEVEEFCLGVVRRAVLDQKVDDARTIVSSRLEQWKKRLKPANKEVSDE</sequence>
<keyword evidence="2 4" id="KW-0547">Nucleotide-binding</keyword>
<dbReference type="InterPro" id="IPR003593">
    <property type="entry name" value="AAA+_ATPase"/>
</dbReference>
<name>A0A157KE54_9BORD</name>
<evidence type="ECO:0000256" key="2">
    <source>
        <dbReference type="ARBA" id="ARBA00022741"/>
    </source>
</evidence>
<dbReference type="InterPro" id="IPR027417">
    <property type="entry name" value="P-loop_NTPase"/>
</dbReference>
<dbReference type="InterPro" id="IPR050221">
    <property type="entry name" value="26S_Proteasome_ATPase"/>
</dbReference>
<accession>A0A157KE54</accession>
<evidence type="ECO:0000256" key="4">
    <source>
        <dbReference type="RuleBase" id="RU003651"/>
    </source>
</evidence>
<dbReference type="GO" id="GO:0016887">
    <property type="term" value="F:ATP hydrolysis activity"/>
    <property type="evidence" value="ECO:0007669"/>
    <property type="project" value="InterPro"/>
</dbReference>
<dbReference type="Pfam" id="PF00004">
    <property type="entry name" value="AAA"/>
    <property type="match status" value="1"/>
</dbReference>
<dbReference type="OrthoDB" id="9802352at2"/>
<dbReference type="CDD" id="cd19481">
    <property type="entry name" value="RecA-like_protease"/>
    <property type="match status" value="1"/>
</dbReference>
<gene>
    <name evidence="6" type="primary">ftsH_2</name>
    <name evidence="6" type="ORF">SAMEA1982600_00315</name>
</gene>
<reference evidence="6 7" key="1">
    <citation type="submission" date="2016-03" db="EMBL/GenBank/DDBJ databases">
        <authorList>
            <consortium name="Pathogen Informatics"/>
        </authorList>
    </citation>
    <scope>NUCLEOTIDE SEQUENCE [LARGE SCALE GENOMIC DNA]</scope>
    <source>
        <strain evidence="6 7">NCTC13364</strain>
    </source>
</reference>
<protein>
    <submittedName>
        <fullName evidence="6">ATPase</fullName>
        <ecNumber evidence="6">3.4.24.-</ecNumber>
    </submittedName>
</protein>
<keyword evidence="6" id="KW-0378">Hydrolase</keyword>
<dbReference type="PANTHER" id="PTHR23073">
    <property type="entry name" value="26S PROTEASOME REGULATORY SUBUNIT"/>
    <property type="match status" value="1"/>
</dbReference>
<dbReference type="SUPFAM" id="SSF52540">
    <property type="entry name" value="P-loop containing nucleoside triphosphate hydrolases"/>
    <property type="match status" value="1"/>
</dbReference>
<dbReference type="InterPro" id="IPR003959">
    <property type="entry name" value="ATPase_AAA_core"/>
</dbReference>
<dbReference type="PROSITE" id="PS00674">
    <property type="entry name" value="AAA"/>
    <property type="match status" value="1"/>
</dbReference>
<dbReference type="EC" id="3.4.24.-" evidence="6"/>
<evidence type="ECO:0000313" key="7">
    <source>
        <dbReference type="Proteomes" id="UP000077037"/>
    </source>
</evidence>
<evidence type="ECO:0000256" key="3">
    <source>
        <dbReference type="ARBA" id="ARBA00022840"/>
    </source>
</evidence>
<dbReference type="Proteomes" id="UP000077037">
    <property type="component" value="Unassembled WGS sequence"/>
</dbReference>
<dbReference type="GO" id="GO:0005524">
    <property type="term" value="F:ATP binding"/>
    <property type="evidence" value="ECO:0007669"/>
    <property type="project" value="UniProtKB-KW"/>
</dbReference>
<comment type="similarity">
    <text evidence="1 4">Belongs to the AAA ATPase family.</text>
</comment>
<organism evidence="6 7">
    <name type="scientific">Bordetella ansorpii</name>
    <dbReference type="NCBI Taxonomy" id="288768"/>
    <lineage>
        <taxon>Bacteria</taxon>
        <taxon>Pseudomonadati</taxon>
        <taxon>Pseudomonadota</taxon>
        <taxon>Betaproteobacteria</taxon>
        <taxon>Burkholderiales</taxon>
        <taxon>Alcaligenaceae</taxon>
        <taxon>Bordetella</taxon>
    </lineage>
</organism>
<evidence type="ECO:0000256" key="1">
    <source>
        <dbReference type="ARBA" id="ARBA00006914"/>
    </source>
</evidence>